<evidence type="ECO:0000256" key="4">
    <source>
        <dbReference type="ARBA" id="ARBA00022833"/>
    </source>
</evidence>
<keyword evidence="1 6" id="KW-0813">Transport</keyword>
<accession>A0A517U4F4</accession>
<dbReference type="OrthoDB" id="9805101at2"/>
<comment type="cofactor">
    <cofactor evidence="6">
        <name>Zn(2+)</name>
        <dbReference type="ChEBI" id="CHEBI:29105"/>
    </cofactor>
</comment>
<dbReference type="AlphaFoldDB" id="A0A517U4F4"/>
<keyword evidence="2 6" id="KW-1003">Cell membrane</keyword>
<dbReference type="EMBL" id="CP036339">
    <property type="protein sequence ID" value="QDT75529.1"/>
    <property type="molecule type" value="Genomic_DNA"/>
</dbReference>
<dbReference type="GO" id="GO:0008270">
    <property type="term" value="F:zinc ion binding"/>
    <property type="evidence" value="ECO:0007669"/>
    <property type="project" value="UniProtKB-UniRule"/>
</dbReference>
<keyword evidence="3 6" id="KW-0479">Metal-binding</keyword>
<evidence type="ECO:0000256" key="3">
    <source>
        <dbReference type="ARBA" id="ARBA00022723"/>
    </source>
</evidence>
<evidence type="ECO:0000256" key="1">
    <source>
        <dbReference type="ARBA" id="ARBA00022448"/>
    </source>
</evidence>
<reference evidence="7 8" key="1">
    <citation type="submission" date="2019-02" db="EMBL/GenBank/DDBJ databases">
        <title>Deep-cultivation of Planctomycetes and their phenomic and genomic characterization uncovers novel biology.</title>
        <authorList>
            <person name="Wiegand S."/>
            <person name="Jogler M."/>
            <person name="Boedeker C."/>
            <person name="Pinto D."/>
            <person name="Vollmers J."/>
            <person name="Rivas-Marin E."/>
            <person name="Kohn T."/>
            <person name="Peeters S.H."/>
            <person name="Heuer A."/>
            <person name="Rast P."/>
            <person name="Oberbeckmann S."/>
            <person name="Bunk B."/>
            <person name="Jeske O."/>
            <person name="Meyerdierks A."/>
            <person name="Storesund J.E."/>
            <person name="Kallscheuer N."/>
            <person name="Luecker S."/>
            <person name="Lage O.M."/>
            <person name="Pohl T."/>
            <person name="Merkel B.J."/>
            <person name="Hornburger P."/>
            <person name="Mueller R.-W."/>
            <person name="Bruemmer F."/>
            <person name="Labrenz M."/>
            <person name="Spormann A.M."/>
            <person name="Op den Camp H."/>
            <person name="Overmann J."/>
            <person name="Amann R."/>
            <person name="Jetten M.S.M."/>
            <person name="Mascher T."/>
            <person name="Medema M.H."/>
            <person name="Devos D.P."/>
            <person name="Kaster A.-K."/>
            <person name="Ovreas L."/>
            <person name="Rohde M."/>
            <person name="Galperin M.Y."/>
            <person name="Jogler C."/>
        </authorList>
    </citation>
    <scope>NUCLEOTIDE SEQUENCE [LARGE SCALE GENOMIC DNA]</scope>
    <source>
        <strain evidence="7 8">I41</strain>
    </source>
</reference>
<feature type="binding site" evidence="6">
    <location>
        <position position="516"/>
    </location>
    <ligand>
        <name>Zn(2+)</name>
        <dbReference type="ChEBI" id="CHEBI:29105"/>
    </ligand>
</feature>
<dbReference type="Proteomes" id="UP000317909">
    <property type="component" value="Chromosome"/>
</dbReference>
<dbReference type="RefSeq" id="WP_145435218.1">
    <property type="nucleotide sequence ID" value="NZ_CP036339.1"/>
</dbReference>
<keyword evidence="8" id="KW-1185">Reference proteome</keyword>
<keyword evidence="4 6" id="KW-0862">Zinc</keyword>
<comment type="subunit">
    <text evidence="6">Forms a complex with DabB.</text>
</comment>
<dbReference type="InterPro" id="IPR018752">
    <property type="entry name" value="DabA"/>
</dbReference>
<dbReference type="GO" id="GO:0005886">
    <property type="term" value="C:plasma membrane"/>
    <property type="evidence" value="ECO:0007669"/>
    <property type="project" value="UniProtKB-SubCell"/>
</dbReference>
<dbReference type="PANTHER" id="PTHR38344">
    <property type="entry name" value="UPF0753 PROTEIN AQ_863"/>
    <property type="match status" value="1"/>
</dbReference>
<keyword evidence="5 6" id="KW-0472">Membrane</keyword>
<evidence type="ECO:0000313" key="8">
    <source>
        <dbReference type="Proteomes" id="UP000317909"/>
    </source>
</evidence>
<evidence type="ECO:0000256" key="5">
    <source>
        <dbReference type="ARBA" id="ARBA00023136"/>
    </source>
</evidence>
<name>A0A517U4F4_9BACT</name>
<evidence type="ECO:0000256" key="2">
    <source>
        <dbReference type="ARBA" id="ARBA00022475"/>
    </source>
</evidence>
<feature type="binding site" evidence="6">
    <location>
        <position position="701"/>
    </location>
    <ligand>
        <name>Zn(2+)</name>
        <dbReference type="ChEBI" id="CHEBI:29105"/>
    </ligand>
</feature>
<dbReference type="PANTHER" id="PTHR38344:SF1">
    <property type="entry name" value="INORGANIC CARBON TRANSPORTER SUBUNIT DABA-RELATED"/>
    <property type="match status" value="1"/>
</dbReference>
<feature type="binding site" evidence="6">
    <location>
        <position position="716"/>
    </location>
    <ligand>
        <name>Zn(2+)</name>
        <dbReference type="ChEBI" id="CHEBI:29105"/>
    </ligand>
</feature>
<gene>
    <name evidence="6" type="primary">dabA</name>
    <name evidence="7" type="ORF">I41_47400</name>
</gene>
<protein>
    <recommendedName>
        <fullName evidence="6">Probable inorganic carbon transporter subunit DabA</fullName>
    </recommendedName>
</protein>
<proteinExistence type="inferred from homology"/>
<comment type="similarity">
    <text evidence="6">Belongs to the inorganic carbon transporter (TC 9.A.2) DabA family.</text>
</comment>
<evidence type="ECO:0000313" key="7">
    <source>
        <dbReference type="EMBL" id="QDT75529.1"/>
    </source>
</evidence>
<dbReference type="Pfam" id="PF10070">
    <property type="entry name" value="DabA"/>
    <property type="match status" value="1"/>
</dbReference>
<sequence>MAAALSETLPSTSSKADDLDLLQQTIQQAAGLLPAQAPITVFVFDNTLRALEGLPFREALETSVDLYNCQPYWPEDKYRQELTRGRIKLDILTSALEEDLGENADDLFGLLGTRFHLRLAMLIHPLRTAPPDELRWIVAESDALRTFGNDVPPETQTRLVEETRRWVMREYHPGRNERLSPDAEQAQSLIGSVIAGFSNESLERWTDEQWEEFTLKLLWKICGAGVQDCRPKADAKPKRQHHRDVILDATGVDVNELINDVLIRFTSAFLDQGYSQWRLPHRDEGYYRSFIELFAQPGGISSHWMKGLKQELARLDSQQISPLESIAESLRLLGVEANERRDFITRSLLLLGGWAGMIWQLETNIEWAVWRAPPGSLFGYLAIRLLLLRIAVQNVAREELGYHGPIASLRSALLARTARPTDGSLQRAFKMFQLAQALGWKPEYLFHLPAENWRQVLDEVDAFSELDRRRLFQTAYERSYRNDILDAVAGHRGEAQVAASVRKTTTPVFQVVTCIDDREESFRRHLEETEPRCETFALAGFFGIAMYYRGLAHAHWQPLCPVIIKPKHYVEERPSFSFQQLSDRRAKTRKMIGAASHRVHRGSRSLLGGAVTALFGSLASVPLVTRILFPRPTAELRKVFDRFVDPPPMTQLILERTEQEPGPDGGHVGYSVPEMADVIERSLRDIGLTANFSRMVMICGHGSSSLNNPHESAYNCGACSGGRGGPNARAFAQMANDPRVRRILAERGLDIPTTTYFLGGYHNTCTDDVEYFDLDRMPPTFENDFNHLRRTMHEARQRNAHERCRRFQLVRLDLTTEAALREVEGRAEDLSQARPEYDHATNAICIVGRRDLTRGLFLDRRSLLASYDPTQDDENSTILIRILQAAIPVCAGISLQYYFSTVDTNGLGCGSKLPHNITSLLGVMEGAASDLRPGLSQQKIEIHEPMRILFIIEAPPESMERVMKANPYIAQLCKNEWVQLATVTPDSGEVHIFTPTGFVPYRPGVDPLPKAPTSVDWYRGWRDNLGCAEITGGEGSAGQLAARSIPGDRQ</sequence>
<comment type="subcellular location">
    <subcellularLocation>
        <location evidence="6">Cell membrane</location>
        <topology evidence="6">Peripheral membrane protein</topology>
    </subcellularLocation>
</comment>
<dbReference type="HAMAP" id="MF_01871">
    <property type="entry name" value="DabA"/>
    <property type="match status" value="1"/>
</dbReference>
<comment type="function">
    <text evidence="6">Part of an energy-coupled inorganic carbon pump.</text>
</comment>
<feature type="binding site" evidence="6">
    <location>
        <position position="514"/>
    </location>
    <ligand>
        <name>Zn(2+)</name>
        <dbReference type="ChEBI" id="CHEBI:29105"/>
    </ligand>
</feature>
<dbReference type="KEGG" id="llh:I41_47400"/>
<evidence type="ECO:0000256" key="6">
    <source>
        <dbReference type="HAMAP-Rule" id="MF_01871"/>
    </source>
</evidence>
<organism evidence="7 8">
    <name type="scientific">Lacipirellula limnantheis</name>
    <dbReference type="NCBI Taxonomy" id="2528024"/>
    <lineage>
        <taxon>Bacteria</taxon>
        <taxon>Pseudomonadati</taxon>
        <taxon>Planctomycetota</taxon>
        <taxon>Planctomycetia</taxon>
        <taxon>Pirellulales</taxon>
        <taxon>Lacipirellulaceae</taxon>
        <taxon>Lacipirellula</taxon>
    </lineage>
</organism>